<evidence type="ECO:0000256" key="1">
    <source>
        <dbReference type="SAM" id="Phobius"/>
    </source>
</evidence>
<feature type="transmembrane region" description="Helical" evidence="1">
    <location>
        <begin position="86"/>
        <end position="107"/>
    </location>
</feature>
<feature type="transmembrane region" description="Helical" evidence="1">
    <location>
        <begin position="190"/>
        <end position="213"/>
    </location>
</feature>
<comment type="caution">
    <text evidence="2">The sequence shown here is derived from an EMBL/GenBank/DDBJ whole genome shotgun (WGS) entry which is preliminary data.</text>
</comment>
<feature type="transmembrane region" description="Helical" evidence="1">
    <location>
        <begin position="12"/>
        <end position="28"/>
    </location>
</feature>
<keyword evidence="1" id="KW-0472">Membrane</keyword>
<dbReference type="EMBL" id="LNIX01000053">
    <property type="protein sequence ID" value="OXA37729.1"/>
    <property type="molecule type" value="Genomic_DNA"/>
</dbReference>
<keyword evidence="3" id="KW-1185">Reference proteome</keyword>
<organism evidence="2 3">
    <name type="scientific">Folsomia candida</name>
    <name type="common">Springtail</name>
    <dbReference type="NCBI Taxonomy" id="158441"/>
    <lineage>
        <taxon>Eukaryota</taxon>
        <taxon>Metazoa</taxon>
        <taxon>Ecdysozoa</taxon>
        <taxon>Arthropoda</taxon>
        <taxon>Hexapoda</taxon>
        <taxon>Collembola</taxon>
        <taxon>Entomobryomorpha</taxon>
        <taxon>Isotomoidea</taxon>
        <taxon>Isotomidae</taxon>
        <taxon>Proisotominae</taxon>
        <taxon>Folsomia</taxon>
    </lineage>
</organism>
<evidence type="ECO:0000313" key="2">
    <source>
        <dbReference type="EMBL" id="OXA37729.1"/>
    </source>
</evidence>
<keyword evidence="1" id="KW-1133">Transmembrane helix</keyword>
<reference evidence="2 3" key="1">
    <citation type="submission" date="2015-12" db="EMBL/GenBank/DDBJ databases">
        <title>The genome of Folsomia candida.</title>
        <authorList>
            <person name="Faddeeva A."/>
            <person name="Derks M.F."/>
            <person name="Anvar Y."/>
            <person name="Smit S."/>
            <person name="Van Straalen N."/>
            <person name="Roelofs D."/>
        </authorList>
    </citation>
    <scope>NUCLEOTIDE SEQUENCE [LARGE SCALE GENOMIC DNA]</scope>
    <source>
        <strain evidence="2 3">VU population</strain>
        <tissue evidence="2">Whole body</tissue>
    </source>
</reference>
<name>A0A226CXM3_FOLCA</name>
<evidence type="ECO:0000313" key="3">
    <source>
        <dbReference type="Proteomes" id="UP000198287"/>
    </source>
</evidence>
<protein>
    <submittedName>
        <fullName evidence="2">Uncharacterized protein</fullName>
    </submittedName>
</protein>
<gene>
    <name evidence="2" type="ORF">Fcan01_27555</name>
</gene>
<sequence length="281" mass="32573">MTALLWPTNVSSNIPIVTFHSWILLRLPNQLPFSMNQKKFVKNSKNHRHVFLTLAILIHTAVVFNWLLEQWWYPAEHVAPTWNFVFMYYCITLFSGVMVFVIHLTYLKEEVIFLLNSAQKVEQDLNMKGGNLESEVNCPIKYLRTYRTLEILSTMQNSVLRQPFMPTLVGGVTVCQTWTLYIVITGTSLVPVPALLLSLGVATEMFLVIMGPFRMIANPFVKSTELLKSLRRLNNSRWIQRFVRSCQPSKLTLGDGKFFDRATFLLVWRKSIDFLISFLLM</sequence>
<accession>A0A226CXM3</accession>
<feature type="transmembrane region" description="Helical" evidence="1">
    <location>
        <begin position="49"/>
        <end position="66"/>
    </location>
</feature>
<dbReference type="AlphaFoldDB" id="A0A226CXM3"/>
<keyword evidence="1" id="KW-0812">Transmembrane</keyword>
<dbReference type="Proteomes" id="UP000198287">
    <property type="component" value="Unassembled WGS sequence"/>
</dbReference>
<proteinExistence type="predicted"/>